<name>A0ABY9T9S9_BREBE</name>
<dbReference type="Proteomes" id="UP001256827">
    <property type="component" value="Chromosome"/>
</dbReference>
<reference evidence="1 2" key="1">
    <citation type="submission" date="2023-09" db="EMBL/GenBank/DDBJ databases">
        <title>Complete Genome and Methylome dissection of Bacillus brevis NEB573 original source of BbsI restriction endonuclease.</title>
        <authorList>
            <person name="Fomenkov A."/>
            <person name="Roberts R.D."/>
        </authorList>
    </citation>
    <scope>NUCLEOTIDE SEQUENCE [LARGE SCALE GENOMIC DNA]</scope>
    <source>
        <strain evidence="1 2">NEB573</strain>
    </source>
</reference>
<protein>
    <submittedName>
        <fullName evidence="1">Uncharacterized protein</fullName>
    </submittedName>
</protein>
<organism evidence="1 2">
    <name type="scientific">Brevibacillus brevis</name>
    <name type="common">Bacillus brevis</name>
    <dbReference type="NCBI Taxonomy" id="1393"/>
    <lineage>
        <taxon>Bacteria</taxon>
        <taxon>Bacillati</taxon>
        <taxon>Bacillota</taxon>
        <taxon>Bacilli</taxon>
        <taxon>Bacillales</taxon>
        <taxon>Paenibacillaceae</taxon>
        <taxon>Brevibacillus</taxon>
    </lineage>
</organism>
<proteinExistence type="predicted"/>
<sequence length="352" mass="35839">MTYNNIMQSQFQPQMSGAFGQAGAIFQPGFAGTNAQEVQQLNHGGQATQATYGSFGGGFGGAQAVFQPGFAGTNVQEVRQLNSGFASPQQFGSQQSNLNSFQQYQPFGYTSAQSTYQPAFGASASSVFSPGFAGTNVQEVQARNQAGYTGQSGFAGNAGFSAQQGGSIFSPGFAGTNVQEVQARNQAGYTGLSGFAGNAGFSAQQGGSIFSPGFAGTNTQEVRQLNQGSASAGITGAEFGLQQQAQQSFQNFGGGFGGGAQSMFSPGFAGTNTQEVRQLNQGSASAGITGAEFGLQQQQQQAQQSFQNFGGGFGGSAQSMFSPGFAGTNAQEVRSLNHGGAANTGAIFPGIL</sequence>
<dbReference type="EMBL" id="CP134050">
    <property type="protein sequence ID" value="WNC16214.1"/>
    <property type="molecule type" value="Genomic_DNA"/>
</dbReference>
<keyword evidence="2" id="KW-1185">Reference proteome</keyword>
<evidence type="ECO:0000313" key="1">
    <source>
        <dbReference type="EMBL" id="WNC16214.1"/>
    </source>
</evidence>
<dbReference type="RefSeq" id="WP_310770663.1">
    <property type="nucleotide sequence ID" value="NZ_CP134050.1"/>
</dbReference>
<accession>A0ABY9T9S9</accession>
<gene>
    <name evidence="1" type="ORF">RGB73_07820</name>
</gene>
<evidence type="ECO:0000313" key="2">
    <source>
        <dbReference type="Proteomes" id="UP001256827"/>
    </source>
</evidence>